<evidence type="ECO:0000313" key="2">
    <source>
        <dbReference type="Proteomes" id="UP000192907"/>
    </source>
</evidence>
<dbReference type="InterPro" id="IPR009412">
    <property type="entry name" value="DUF1062"/>
</dbReference>
<reference evidence="2" key="1">
    <citation type="submission" date="2017-04" db="EMBL/GenBank/DDBJ databases">
        <authorList>
            <person name="Varghese N."/>
            <person name="Submissions S."/>
        </authorList>
    </citation>
    <scope>NUCLEOTIDE SEQUENCE [LARGE SCALE GENOMIC DNA]</scope>
    <source>
        <strain evidence="2">RKEM611</strain>
    </source>
</reference>
<evidence type="ECO:0000313" key="1">
    <source>
        <dbReference type="EMBL" id="SMF82805.1"/>
    </source>
</evidence>
<keyword evidence="2" id="KW-1185">Reference proteome</keyword>
<sequence>MTTYKHVTWTIASQSTPSILRYCRKCQSKREFNSSRKFRVNGNHKLLDVWLIYKCCQCDQTWNREILARTHVTKIDSTTLRCFRDNDHQLAERYANDIHGIKGVTRGDIVASSPFIKGLDIDLDSSCPAIITVNLEGQCNKRIDSLLAEVLDISRSKLMDLIKRQFIRSSRDSKAWYRRPPQHGQTILLGNNLSVGG</sequence>
<dbReference type="EMBL" id="FWZT01000043">
    <property type="protein sequence ID" value="SMF82805.1"/>
    <property type="molecule type" value="Genomic_DNA"/>
</dbReference>
<gene>
    <name evidence="1" type="ORF">SAMN06296036_14317</name>
</gene>
<dbReference type="RefSeq" id="WP_159455750.1">
    <property type="nucleotide sequence ID" value="NZ_FWZT01000043.1"/>
</dbReference>
<accession>A0A1Y6CYA2</accession>
<name>A0A1Y6CYA2_9BACT</name>
<dbReference type="Pfam" id="PF06353">
    <property type="entry name" value="DUF1062"/>
    <property type="match status" value="1"/>
</dbReference>
<dbReference type="STRING" id="1513793.SAMN06296036_14317"/>
<evidence type="ECO:0008006" key="3">
    <source>
        <dbReference type="Google" id="ProtNLM"/>
    </source>
</evidence>
<dbReference type="AlphaFoldDB" id="A0A1Y6CYA2"/>
<dbReference type="Proteomes" id="UP000192907">
    <property type="component" value="Unassembled WGS sequence"/>
</dbReference>
<organism evidence="1 2">
    <name type="scientific">Pseudobacteriovorax antillogorgiicola</name>
    <dbReference type="NCBI Taxonomy" id="1513793"/>
    <lineage>
        <taxon>Bacteria</taxon>
        <taxon>Pseudomonadati</taxon>
        <taxon>Bdellovibrionota</taxon>
        <taxon>Oligoflexia</taxon>
        <taxon>Oligoflexales</taxon>
        <taxon>Pseudobacteriovoracaceae</taxon>
        <taxon>Pseudobacteriovorax</taxon>
    </lineage>
</organism>
<proteinExistence type="predicted"/>
<protein>
    <recommendedName>
        <fullName evidence="3">DUF1062 domain-containing protein</fullName>
    </recommendedName>
</protein>